<organism evidence="1 2">
    <name type="scientific">Pleurodeles waltl</name>
    <name type="common">Iberian ribbed newt</name>
    <dbReference type="NCBI Taxonomy" id="8319"/>
    <lineage>
        <taxon>Eukaryota</taxon>
        <taxon>Metazoa</taxon>
        <taxon>Chordata</taxon>
        <taxon>Craniata</taxon>
        <taxon>Vertebrata</taxon>
        <taxon>Euteleostomi</taxon>
        <taxon>Amphibia</taxon>
        <taxon>Batrachia</taxon>
        <taxon>Caudata</taxon>
        <taxon>Salamandroidea</taxon>
        <taxon>Salamandridae</taxon>
        <taxon>Pleurodelinae</taxon>
        <taxon>Pleurodeles</taxon>
    </lineage>
</organism>
<proteinExistence type="predicted"/>
<gene>
    <name evidence="1" type="ORF">NDU88_001062</name>
</gene>
<dbReference type="AlphaFoldDB" id="A0AAV7LET7"/>
<comment type="caution">
    <text evidence="1">The sequence shown here is derived from an EMBL/GenBank/DDBJ whole genome shotgun (WGS) entry which is preliminary data.</text>
</comment>
<name>A0AAV7LET7_PLEWA</name>
<protein>
    <submittedName>
        <fullName evidence="1">Uncharacterized protein</fullName>
    </submittedName>
</protein>
<dbReference type="EMBL" id="JANPWB010000015">
    <property type="protein sequence ID" value="KAJ1087903.1"/>
    <property type="molecule type" value="Genomic_DNA"/>
</dbReference>
<keyword evidence="2" id="KW-1185">Reference proteome</keyword>
<evidence type="ECO:0000313" key="2">
    <source>
        <dbReference type="Proteomes" id="UP001066276"/>
    </source>
</evidence>
<sequence>MKKDIESQELGGRGLAAEENGCLRGKLRAPGWFRASAGELFFITNLRYVLSVPWNGGNPRLRTAAMATPGIGSGVAYRDMPSRSLARVARLGARARTGKTEDAAAPTPHI</sequence>
<accession>A0AAV7LET7</accession>
<evidence type="ECO:0000313" key="1">
    <source>
        <dbReference type="EMBL" id="KAJ1087903.1"/>
    </source>
</evidence>
<dbReference type="Proteomes" id="UP001066276">
    <property type="component" value="Chromosome 11"/>
</dbReference>
<reference evidence="1" key="1">
    <citation type="journal article" date="2022" name="bioRxiv">
        <title>Sequencing and chromosome-scale assembly of the giantPleurodeles waltlgenome.</title>
        <authorList>
            <person name="Brown T."/>
            <person name="Elewa A."/>
            <person name="Iarovenko S."/>
            <person name="Subramanian E."/>
            <person name="Araus A.J."/>
            <person name="Petzold A."/>
            <person name="Susuki M."/>
            <person name="Suzuki K.-i.T."/>
            <person name="Hayashi T."/>
            <person name="Toyoda A."/>
            <person name="Oliveira C."/>
            <person name="Osipova E."/>
            <person name="Leigh N.D."/>
            <person name="Simon A."/>
            <person name="Yun M.H."/>
        </authorList>
    </citation>
    <scope>NUCLEOTIDE SEQUENCE</scope>
    <source>
        <strain evidence="1">20211129_DDA</strain>
        <tissue evidence="1">Liver</tissue>
    </source>
</reference>